<proteinExistence type="predicted"/>
<protein>
    <submittedName>
        <fullName evidence="2">Uncharacterized protein</fullName>
    </submittedName>
</protein>
<sequence>MEYNMGWLVQAEAPPGALFRKLRRVVASGQASPRDLASWAGGLHPLVHRPRWRGAVPAGGMRKVRAQVPQGRPEPVPALLRHRAEHRAAGRHGDAGVRGLPGVALGQPQAVARPRAAGQGRDRQDAAGDDGAGRQRRGAARLRRAARAGQGGPGRRAGPGGHLEPELVPRGVRAQGPGHLDLLRPRADAEGWQGGSGAGLEGAGRGLPAGARPVAADRGGPELVGLRPGRPAEGAAAGRRGAAEGRPRLGCGEADVQGRGGAAHAVLRGRQARLGRLPRGPGPAAAV</sequence>
<accession>A0ABN9Y9B3</accession>
<feature type="compositionally biased region" description="Low complexity" evidence="1">
    <location>
        <begin position="225"/>
        <end position="240"/>
    </location>
</feature>
<feature type="compositionally biased region" description="Gly residues" evidence="1">
    <location>
        <begin position="192"/>
        <end position="207"/>
    </location>
</feature>
<feature type="non-terminal residue" evidence="2">
    <location>
        <position position="287"/>
    </location>
</feature>
<feature type="region of interest" description="Disordered" evidence="1">
    <location>
        <begin position="110"/>
        <end position="263"/>
    </location>
</feature>
<reference evidence="2" key="1">
    <citation type="submission" date="2023-10" db="EMBL/GenBank/DDBJ databases">
        <authorList>
            <person name="Chen Y."/>
            <person name="Shah S."/>
            <person name="Dougan E. K."/>
            <person name="Thang M."/>
            <person name="Chan C."/>
        </authorList>
    </citation>
    <scope>NUCLEOTIDE SEQUENCE [LARGE SCALE GENOMIC DNA]</scope>
</reference>
<name>A0ABN9Y9B3_9DINO</name>
<keyword evidence="3" id="KW-1185">Reference proteome</keyword>
<feature type="non-terminal residue" evidence="2">
    <location>
        <position position="1"/>
    </location>
</feature>
<evidence type="ECO:0000256" key="1">
    <source>
        <dbReference type="SAM" id="MobiDB-lite"/>
    </source>
</evidence>
<evidence type="ECO:0000313" key="2">
    <source>
        <dbReference type="EMBL" id="CAK0907799.1"/>
    </source>
</evidence>
<evidence type="ECO:0000313" key="3">
    <source>
        <dbReference type="Proteomes" id="UP001189429"/>
    </source>
</evidence>
<feature type="compositionally biased region" description="Gly residues" evidence="1">
    <location>
        <begin position="149"/>
        <end position="161"/>
    </location>
</feature>
<organism evidence="2 3">
    <name type="scientific">Prorocentrum cordatum</name>
    <dbReference type="NCBI Taxonomy" id="2364126"/>
    <lineage>
        <taxon>Eukaryota</taxon>
        <taxon>Sar</taxon>
        <taxon>Alveolata</taxon>
        <taxon>Dinophyceae</taxon>
        <taxon>Prorocentrales</taxon>
        <taxon>Prorocentraceae</taxon>
        <taxon>Prorocentrum</taxon>
    </lineage>
</organism>
<feature type="compositionally biased region" description="Basic residues" evidence="1">
    <location>
        <begin position="134"/>
        <end position="146"/>
    </location>
</feature>
<dbReference type="Proteomes" id="UP001189429">
    <property type="component" value="Unassembled WGS sequence"/>
</dbReference>
<gene>
    <name evidence="2" type="ORF">PCOR1329_LOCUS82692</name>
</gene>
<dbReference type="EMBL" id="CAUYUJ010021917">
    <property type="protein sequence ID" value="CAK0907799.1"/>
    <property type="molecule type" value="Genomic_DNA"/>
</dbReference>
<comment type="caution">
    <text evidence="2">The sequence shown here is derived from an EMBL/GenBank/DDBJ whole genome shotgun (WGS) entry which is preliminary data.</text>
</comment>